<feature type="compositionally biased region" description="Basic and acidic residues" evidence="1">
    <location>
        <begin position="257"/>
        <end position="277"/>
    </location>
</feature>
<protein>
    <submittedName>
        <fullName evidence="3">Uncharacterized protein</fullName>
    </submittedName>
</protein>
<dbReference type="Proteomes" id="UP000199555">
    <property type="component" value="Unassembled WGS sequence"/>
</dbReference>
<sequence>MADTDHLPSNSYIPESGGLGRPVDRRQETYRPSGHASRPIPPHGDVSPDGRRAWPQPSMTSRVLVYGGMGIAAAAATAGAILAVRKVADLVTGNDELDRDADRAAEQARVRVYDEAHGRYAAPRMAAMPEHEREAMRARARARMRQDDAERDRLRADAQSGRGEDRKPRRPRDEGKRRPQAARGFQPMGFIDDVEQTAQRLTRTVNEVAGSISAAVAAFRSVASQAQDVLHEFGDTANQVRSFLGTGDAAQGGRSGSRRDPYRRPSRSDVVDLRDPADSVAGGSGAPSGDADGGRTHRL</sequence>
<organism evidence="3 4">
    <name type="scientific">Paracoccus chinensis</name>
    <dbReference type="NCBI Taxonomy" id="525640"/>
    <lineage>
        <taxon>Bacteria</taxon>
        <taxon>Pseudomonadati</taxon>
        <taxon>Pseudomonadota</taxon>
        <taxon>Alphaproteobacteria</taxon>
        <taxon>Rhodobacterales</taxon>
        <taxon>Paracoccaceae</taxon>
        <taxon>Paracoccus</taxon>
    </lineage>
</organism>
<feature type="region of interest" description="Disordered" evidence="1">
    <location>
        <begin position="244"/>
        <end position="299"/>
    </location>
</feature>
<feature type="region of interest" description="Disordered" evidence="1">
    <location>
        <begin position="1"/>
        <end position="56"/>
    </location>
</feature>
<name>A0A1G9DM56_9RHOB</name>
<accession>A0A1G9DM56</accession>
<dbReference type="AlphaFoldDB" id="A0A1G9DM56"/>
<evidence type="ECO:0000313" key="4">
    <source>
        <dbReference type="Proteomes" id="UP000199555"/>
    </source>
</evidence>
<reference evidence="4" key="1">
    <citation type="submission" date="2016-10" db="EMBL/GenBank/DDBJ databases">
        <authorList>
            <person name="Varghese N."/>
            <person name="Submissions S."/>
        </authorList>
    </citation>
    <scope>NUCLEOTIDE SEQUENCE [LARGE SCALE GENOMIC DNA]</scope>
    <source>
        <strain evidence="4">CGMCC 1.7655</strain>
    </source>
</reference>
<dbReference type="RefSeq" id="WP_090752367.1">
    <property type="nucleotide sequence ID" value="NZ_FNGE01000002.1"/>
</dbReference>
<keyword evidence="2" id="KW-0812">Transmembrane</keyword>
<dbReference type="STRING" id="525640.SAMN04487971_102124"/>
<dbReference type="OrthoDB" id="7772402at2"/>
<gene>
    <name evidence="3" type="ORF">SAMN04487971_102124</name>
</gene>
<keyword evidence="4" id="KW-1185">Reference proteome</keyword>
<keyword evidence="2" id="KW-0472">Membrane</keyword>
<evidence type="ECO:0000256" key="2">
    <source>
        <dbReference type="SAM" id="Phobius"/>
    </source>
</evidence>
<evidence type="ECO:0000313" key="3">
    <source>
        <dbReference type="EMBL" id="SDK64934.1"/>
    </source>
</evidence>
<feature type="region of interest" description="Disordered" evidence="1">
    <location>
        <begin position="126"/>
        <end position="191"/>
    </location>
</feature>
<proteinExistence type="predicted"/>
<feature type="compositionally biased region" description="Basic and acidic residues" evidence="1">
    <location>
        <begin position="144"/>
        <end position="177"/>
    </location>
</feature>
<keyword evidence="2" id="KW-1133">Transmembrane helix</keyword>
<evidence type="ECO:0000256" key="1">
    <source>
        <dbReference type="SAM" id="MobiDB-lite"/>
    </source>
</evidence>
<feature type="transmembrane region" description="Helical" evidence="2">
    <location>
        <begin position="63"/>
        <end position="84"/>
    </location>
</feature>
<dbReference type="EMBL" id="FNGE01000002">
    <property type="protein sequence ID" value="SDK64934.1"/>
    <property type="molecule type" value="Genomic_DNA"/>
</dbReference>